<reference evidence="2 3" key="1">
    <citation type="journal article" date="2024" name="BMC Genomics">
        <title>De novo assembly and annotation of Popillia japonica's genome with initial clues to its potential as an invasive pest.</title>
        <authorList>
            <person name="Cucini C."/>
            <person name="Boschi S."/>
            <person name="Funari R."/>
            <person name="Cardaioli E."/>
            <person name="Iannotti N."/>
            <person name="Marturano G."/>
            <person name="Paoli F."/>
            <person name="Bruttini M."/>
            <person name="Carapelli A."/>
            <person name="Frati F."/>
            <person name="Nardi F."/>
        </authorList>
    </citation>
    <scope>NUCLEOTIDE SEQUENCE [LARGE SCALE GENOMIC DNA]</scope>
    <source>
        <strain evidence="2">DMR45628</strain>
    </source>
</reference>
<sequence>MNTNSLPPDIIYDDTSGDLSIAEGENATLWCKATGHPPPRIAWKREDGQPIMLRKNVRDIVKGEFDSILCLVCPDFRSNSCTYTSPSLPNFPLMTL</sequence>
<dbReference type="SUPFAM" id="SSF48726">
    <property type="entry name" value="Immunoglobulin"/>
    <property type="match status" value="1"/>
</dbReference>
<comment type="caution">
    <text evidence="2">The sequence shown here is derived from an EMBL/GenBank/DDBJ whole genome shotgun (WGS) entry which is preliminary data.</text>
</comment>
<keyword evidence="3" id="KW-1185">Reference proteome</keyword>
<gene>
    <name evidence="2" type="ORF">QE152_g32449</name>
</gene>
<organism evidence="2 3">
    <name type="scientific">Popillia japonica</name>
    <name type="common">Japanese beetle</name>
    <dbReference type="NCBI Taxonomy" id="7064"/>
    <lineage>
        <taxon>Eukaryota</taxon>
        <taxon>Metazoa</taxon>
        <taxon>Ecdysozoa</taxon>
        <taxon>Arthropoda</taxon>
        <taxon>Hexapoda</taxon>
        <taxon>Insecta</taxon>
        <taxon>Pterygota</taxon>
        <taxon>Neoptera</taxon>
        <taxon>Endopterygota</taxon>
        <taxon>Coleoptera</taxon>
        <taxon>Polyphaga</taxon>
        <taxon>Scarabaeiformia</taxon>
        <taxon>Scarabaeidae</taxon>
        <taxon>Rutelinae</taxon>
        <taxon>Popillia</taxon>
    </lineage>
</organism>
<dbReference type="Pfam" id="PF13927">
    <property type="entry name" value="Ig_3"/>
    <property type="match status" value="1"/>
</dbReference>
<dbReference type="Gene3D" id="2.60.40.10">
    <property type="entry name" value="Immunoglobulins"/>
    <property type="match status" value="1"/>
</dbReference>
<evidence type="ECO:0000313" key="3">
    <source>
        <dbReference type="Proteomes" id="UP001458880"/>
    </source>
</evidence>
<dbReference type="PROSITE" id="PS50835">
    <property type="entry name" value="IG_LIKE"/>
    <property type="match status" value="1"/>
</dbReference>
<dbReference type="InterPro" id="IPR036179">
    <property type="entry name" value="Ig-like_dom_sf"/>
</dbReference>
<evidence type="ECO:0000313" key="2">
    <source>
        <dbReference type="EMBL" id="KAK9695616.1"/>
    </source>
</evidence>
<name>A0AAW1IZ00_POPJA</name>
<evidence type="ECO:0000259" key="1">
    <source>
        <dbReference type="PROSITE" id="PS50835"/>
    </source>
</evidence>
<dbReference type="InterPro" id="IPR007110">
    <property type="entry name" value="Ig-like_dom"/>
</dbReference>
<dbReference type="InterPro" id="IPR013783">
    <property type="entry name" value="Ig-like_fold"/>
</dbReference>
<protein>
    <recommendedName>
        <fullName evidence="1">Ig-like domain-containing protein</fullName>
    </recommendedName>
</protein>
<dbReference type="EMBL" id="JASPKY010000476">
    <property type="protein sequence ID" value="KAK9695616.1"/>
    <property type="molecule type" value="Genomic_DNA"/>
</dbReference>
<accession>A0AAW1IZ00</accession>
<dbReference type="AlphaFoldDB" id="A0AAW1IZ00"/>
<proteinExistence type="predicted"/>
<feature type="domain" description="Ig-like" evidence="1">
    <location>
        <begin position="8"/>
        <end position="46"/>
    </location>
</feature>
<dbReference type="Proteomes" id="UP001458880">
    <property type="component" value="Unassembled WGS sequence"/>
</dbReference>